<dbReference type="GO" id="GO:0036222">
    <property type="term" value="F:XTP diphosphatase activity"/>
    <property type="evidence" value="ECO:0007669"/>
    <property type="project" value="UniProtKB-UniRule"/>
</dbReference>
<protein>
    <recommendedName>
        <fullName evidence="10">dITP/XTP pyrophosphatase</fullName>
        <ecNumber evidence="10">3.6.1.66</ecNumber>
    </recommendedName>
    <alternativeName>
        <fullName evidence="10">Non-canonical purine NTP pyrophosphatase</fullName>
    </alternativeName>
    <alternativeName>
        <fullName evidence="10">Non-standard purine NTP pyrophosphatase</fullName>
    </alternativeName>
    <alternativeName>
        <fullName evidence="10">Nucleoside-triphosphate diphosphatase</fullName>
    </alternativeName>
    <alternativeName>
        <fullName evidence="10">Nucleoside-triphosphate pyrophosphatase</fullName>
        <shortName evidence="10">NTPase</shortName>
    </alternativeName>
</protein>
<evidence type="ECO:0000256" key="6">
    <source>
        <dbReference type="ARBA" id="ARBA00022842"/>
    </source>
</evidence>
<keyword evidence="4 10" id="KW-0547">Nucleotide-binding</keyword>
<dbReference type="Proteomes" id="UP000824109">
    <property type="component" value="Unassembled WGS sequence"/>
</dbReference>
<dbReference type="GO" id="GO:0017111">
    <property type="term" value="F:ribonucleoside triphosphate phosphatase activity"/>
    <property type="evidence" value="ECO:0007669"/>
    <property type="project" value="InterPro"/>
</dbReference>
<dbReference type="GO" id="GO:0046872">
    <property type="term" value="F:metal ion binding"/>
    <property type="evidence" value="ECO:0007669"/>
    <property type="project" value="UniProtKB-KW"/>
</dbReference>
<evidence type="ECO:0000256" key="4">
    <source>
        <dbReference type="ARBA" id="ARBA00022741"/>
    </source>
</evidence>
<evidence type="ECO:0000256" key="8">
    <source>
        <dbReference type="ARBA" id="ARBA00051875"/>
    </source>
</evidence>
<evidence type="ECO:0000313" key="13">
    <source>
        <dbReference type="Proteomes" id="UP000824109"/>
    </source>
</evidence>
<feature type="active site" description="Proton acceptor" evidence="10">
    <location>
        <position position="69"/>
    </location>
</feature>
<dbReference type="GO" id="GO:0000166">
    <property type="term" value="F:nucleotide binding"/>
    <property type="evidence" value="ECO:0007669"/>
    <property type="project" value="UniProtKB-KW"/>
</dbReference>
<proteinExistence type="inferred from homology"/>
<feature type="binding site" evidence="10">
    <location>
        <begin position="7"/>
        <end position="12"/>
    </location>
    <ligand>
        <name>substrate</name>
    </ligand>
</feature>
<comment type="similarity">
    <text evidence="1 10 11">Belongs to the HAM1 NTPase family.</text>
</comment>
<comment type="catalytic activity">
    <reaction evidence="8 10">
        <text>dITP + H2O = dIMP + diphosphate + H(+)</text>
        <dbReference type="Rhea" id="RHEA:28342"/>
        <dbReference type="ChEBI" id="CHEBI:15377"/>
        <dbReference type="ChEBI" id="CHEBI:15378"/>
        <dbReference type="ChEBI" id="CHEBI:33019"/>
        <dbReference type="ChEBI" id="CHEBI:61194"/>
        <dbReference type="ChEBI" id="CHEBI:61382"/>
        <dbReference type="EC" id="3.6.1.66"/>
    </reaction>
</comment>
<feature type="binding site" evidence="10">
    <location>
        <position position="70"/>
    </location>
    <ligand>
        <name>substrate</name>
    </ligand>
</feature>
<dbReference type="AlphaFoldDB" id="A0A9D1MAJ1"/>
<evidence type="ECO:0000256" key="11">
    <source>
        <dbReference type="RuleBase" id="RU003781"/>
    </source>
</evidence>
<dbReference type="GO" id="GO:0035870">
    <property type="term" value="F:dITP diphosphatase activity"/>
    <property type="evidence" value="ECO:0007669"/>
    <property type="project" value="UniProtKB-UniRule"/>
</dbReference>
<feature type="binding site" evidence="10">
    <location>
        <begin position="150"/>
        <end position="153"/>
    </location>
    <ligand>
        <name>substrate</name>
    </ligand>
</feature>
<dbReference type="SUPFAM" id="SSF52972">
    <property type="entry name" value="ITPase-like"/>
    <property type="match status" value="1"/>
</dbReference>
<keyword evidence="7 10" id="KW-0546">Nucleotide metabolism</keyword>
<dbReference type="PANTHER" id="PTHR11067:SF9">
    <property type="entry name" value="INOSINE TRIPHOSPHATE PYROPHOSPHATASE"/>
    <property type="match status" value="1"/>
</dbReference>
<evidence type="ECO:0000256" key="3">
    <source>
        <dbReference type="ARBA" id="ARBA00022723"/>
    </source>
</evidence>
<gene>
    <name evidence="12" type="ORF">IAA61_02395</name>
</gene>
<comment type="catalytic activity">
    <reaction evidence="9 10">
        <text>XTP + H2O = XMP + diphosphate + H(+)</text>
        <dbReference type="Rhea" id="RHEA:28610"/>
        <dbReference type="ChEBI" id="CHEBI:15377"/>
        <dbReference type="ChEBI" id="CHEBI:15378"/>
        <dbReference type="ChEBI" id="CHEBI:33019"/>
        <dbReference type="ChEBI" id="CHEBI:57464"/>
        <dbReference type="ChEBI" id="CHEBI:61314"/>
        <dbReference type="EC" id="3.6.1.66"/>
    </reaction>
</comment>
<evidence type="ECO:0000313" key="12">
    <source>
        <dbReference type="EMBL" id="HIU56649.1"/>
    </source>
</evidence>
<comment type="caution">
    <text evidence="12">The sequence shown here is derived from an EMBL/GenBank/DDBJ whole genome shotgun (WGS) entry which is preliminary data.</text>
</comment>
<dbReference type="NCBIfam" id="TIGR00042">
    <property type="entry name" value="RdgB/HAM1 family non-canonical purine NTP pyrophosphatase"/>
    <property type="match status" value="1"/>
</dbReference>
<dbReference type="NCBIfam" id="NF011397">
    <property type="entry name" value="PRK14822.1"/>
    <property type="match status" value="1"/>
</dbReference>
<evidence type="ECO:0000256" key="5">
    <source>
        <dbReference type="ARBA" id="ARBA00022801"/>
    </source>
</evidence>
<dbReference type="HAMAP" id="MF_01405">
    <property type="entry name" value="Non_canon_purine_NTPase"/>
    <property type="match status" value="1"/>
</dbReference>
<evidence type="ECO:0000256" key="1">
    <source>
        <dbReference type="ARBA" id="ARBA00008023"/>
    </source>
</evidence>
<dbReference type="InterPro" id="IPR020922">
    <property type="entry name" value="dITP/XTP_pyrophosphatase"/>
</dbReference>
<dbReference type="Gene3D" id="3.90.950.10">
    <property type="match status" value="1"/>
</dbReference>
<feature type="binding site" evidence="10">
    <location>
        <position position="173"/>
    </location>
    <ligand>
        <name>substrate</name>
    </ligand>
</feature>
<keyword evidence="3 10" id="KW-0479">Metal-binding</keyword>
<dbReference type="GO" id="GO:0036220">
    <property type="term" value="F:ITP diphosphatase activity"/>
    <property type="evidence" value="ECO:0007669"/>
    <property type="project" value="UniProtKB-UniRule"/>
</dbReference>
<dbReference type="GO" id="GO:0009117">
    <property type="term" value="P:nucleotide metabolic process"/>
    <property type="evidence" value="ECO:0007669"/>
    <property type="project" value="UniProtKB-KW"/>
</dbReference>
<comment type="function">
    <text evidence="10">Pyrophosphatase that catalyzes the hydrolysis of nucleoside triphosphates to their monophosphate derivatives, with a high preference for the non-canonical purine nucleotides XTP (xanthosine triphosphate), dITP (deoxyinosine triphosphate) and ITP. Seems to function as a house-cleaning enzyme that removes non-canonical purine nucleotides from the nucleotide pool, thus preventing their incorporation into DNA/RNA and avoiding chromosomal lesions.</text>
</comment>
<dbReference type="GO" id="GO:0009146">
    <property type="term" value="P:purine nucleoside triphosphate catabolic process"/>
    <property type="evidence" value="ECO:0007669"/>
    <property type="project" value="UniProtKB-UniRule"/>
</dbReference>
<reference evidence="12" key="2">
    <citation type="journal article" date="2021" name="PeerJ">
        <title>Extensive microbial diversity within the chicken gut microbiome revealed by metagenomics and culture.</title>
        <authorList>
            <person name="Gilroy R."/>
            <person name="Ravi A."/>
            <person name="Getino M."/>
            <person name="Pursley I."/>
            <person name="Horton D.L."/>
            <person name="Alikhan N.F."/>
            <person name="Baker D."/>
            <person name="Gharbi K."/>
            <person name="Hall N."/>
            <person name="Watson M."/>
            <person name="Adriaenssens E.M."/>
            <person name="Foster-Nyarko E."/>
            <person name="Jarju S."/>
            <person name="Secka A."/>
            <person name="Antonio M."/>
            <person name="Oren A."/>
            <person name="Chaudhuri R.R."/>
            <person name="La Ragione R."/>
            <person name="Hildebrand F."/>
            <person name="Pallen M.J."/>
        </authorList>
    </citation>
    <scope>NUCLEOTIDE SEQUENCE</scope>
    <source>
        <strain evidence="12">USAMLcec3-3695</strain>
    </source>
</reference>
<dbReference type="EMBL" id="DVNB01000025">
    <property type="protein sequence ID" value="HIU56649.1"/>
    <property type="molecule type" value="Genomic_DNA"/>
</dbReference>
<comment type="subunit">
    <text evidence="2 10">Homodimer.</text>
</comment>
<evidence type="ECO:0000256" key="10">
    <source>
        <dbReference type="HAMAP-Rule" id="MF_01405"/>
    </source>
</evidence>
<feature type="binding site" evidence="10">
    <location>
        <begin position="178"/>
        <end position="179"/>
    </location>
    <ligand>
        <name>substrate</name>
    </ligand>
</feature>
<dbReference type="EC" id="3.6.1.66" evidence="10"/>
<dbReference type="InterPro" id="IPR002637">
    <property type="entry name" value="RdgB/HAM1"/>
</dbReference>
<dbReference type="PANTHER" id="PTHR11067">
    <property type="entry name" value="INOSINE TRIPHOSPHATE PYROPHOSPHATASE/HAM1 PROTEIN"/>
    <property type="match status" value="1"/>
</dbReference>
<keyword evidence="5 10" id="KW-0378">Hydrolase</keyword>
<accession>A0A9D1MAJ1</accession>
<evidence type="ECO:0000256" key="9">
    <source>
        <dbReference type="ARBA" id="ARBA00052017"/>
    </source>
</evidence>
<name>A0A9D1MAJ1_9FIRM</name>
<comment type="catalytic activity">
    <reaction evidence="10">
        <text>ITP + H2O = IMP + diphosphate + H(+)</text>
        <dbReference type="Rhea" id="RHEA:29399"/>
        <dbReference type="ChEBI" id="CHEBI:15377"/>
        <dbReference type="ChEBI" id="CHEBI:15378"/>
        <dbReference type="ChEBI" id="CHEBI:33019"/>
        <dbReference type="ChEBI" id="CHEBI:58053"/>
        <dbReference type="ChEBI" id="CHEBI:61402"/>
        <dbReference type="EC" id="3.6.1.66"/>
    </reaction>
</comment>
<dbReference type="CDD" id="cd00515">
    <property type="entry name" value="HAM1"/>
    <property type="match status" value="1"/>
</dbReference>
<comment type="cofactor">
    <cofactor evidence="10">
        <name>Mg(2+)</name>
        <dbReference type="ChEBI" id="CHEBI:18420"/>
    </cofactor>
    <text evidence="10">Binds 1 Mg(2+) ion per subunit.</text>
</comment>
<dbReference type="FunFam" id="3.90.950.10:FF:000001">
    <property type="entry name" value="dITP/XTP pyrophosphatase"/>
    <property type="match status" value="1"/>
</dbReference>
<feature type="binding site" evidence="10">
    <location>
        <position position="40"/>
    </location>
    <ligand>
        <name>Mg(2+)</name>
        <dbReference type="ChEBI" id="CHEBI:18420"/>
    </ligand>
</feature>
<organism evidence="12 13">
    <name type="scientific">Candidatus Ornithomonoglobus merdipullorum</name>
    <dbReference type="NCBI Taxonomy" id="2840895"/>
    <lineage>
        <taxon>Bacteria</taxon>
        <taxon>Bacillati</taxon>
        <taxon>Bacillota</taxon>
        <taxon>Clostridia</taxon>
        <taxon>Candidatus Ornithomonoglobus</taxon>
    </lineage>
</organism>
<keyword evidence="6 10" id="KW-0460">Magnesium</keyword>
<evidence type="ECO:0000256" key="7">
    <source>
        <dbReference type="ARBA" id="ARBA00023080"/>
    </source>
</evidence>
<sequence>MNIVVATKNKNKVFEIARIFEPLGFTVMSQEDAGIDVDVEETGNTFAKNALIKARAVAMLCDDCVLADDSGLCVEALDGRPGVYSARYAGPGASDMEKIEKLLIEMQDKTNRKAKFVTNIAFIFPDGREIVTQGEVCGRILREPAGENGFGYDPIFYSDELEKTFAQAEPDEKNAISHRGRALSALYDEIKNMLDEE</sequence>
<feature type="binding site" evidence="10">
    <location>
        <position position="69"/>
    </location>
    <ligand>
        <name>Mg(2+)</name>
        <dbReference type="ChEBI" id="CHEBI:18420"/>
    </ligand>
</feature>
<dbReference type="InterPro" id="IPR029001">
    <property type="entry name" value="ITPase-like_fam"/>
</dbReference>
<reference evidence="12" key="1">
    <citation type="submission" date="2020-10" db="EMBL/GenBank/DDBJ databases">
        <authorList>
            <person name="Gilroy R."/>
        </authorList>
    </citation>
    <scope>NUCLEOTIDE SEQUENCE</scope>
    <source>
        <strain evidence="12">USAMLcec3-3695</strain>
    </source>
</reference>
<evidence type="ECO:0000256" key="2">
    <source>
        <dbReference type="ARBA" id="ARBA00011738"/>
    </source>
</evidence>
<dbReference type="Pfam" id="PF01725">
    <property type="entry name" value="Ham1p_like"/>
    <property type="match status" value="1"/>
</dbReference>
<dbReference type="GO" id="GO:0005829">
    <property type="term" value="C:cytosol"/>
    <property type="evidence" value="ECO:0007669"/>
    <property type="project" value="TreeGrafter"/>
</dbReference>